<sequence length="626" mass="71569">MEEDADDARKIVRVYSFQAQDRFAPESDAHRLGRVLTDQEPSLEDILQPWRRFYEPWEPANDESNPMTKTLAIEAEKLRQQWLDFRKQNSKEDQLEVKKYEPTIAGVIGMVTEVEKTWQSKRKEGKRGRAMTYFHRLCRTLDAHSNILEVVPKGNEYVSIFAGTITTIIKASANHEAIAVELSQALSTISEHVADCETEMELFRTEEMQRAIADLYAHIFLFLNDTLAWFTKKHRRRLLDSMNEKFLQEFDAEIENIIRKSERIKRKAAQMSMAEQRVTRLTLEESSKDLRLGLEGILRDNAETQYYAQQFADRFDMQRREQREERANNALLYQSLIKLLTDAAQSNIENVSVLSIKGGSPSSKRRSMIRSVSGEDVTVNRGQLLLDSASLEDFFHRDRVRLDPYLFGDTPSPSDAVSALAEWTKDLTPNRLLYIASNDFSGDEYSSPESMLASKFTEFASASNIAVISYFCELRRGEKLSGENTPEAQGVLSLAYSLLRQMVELLPLEFETSSDLSRERFEELDGTLLTWTALRSLFRDVQSLLVGKVYCVIDGMQWLGDSSTSACMAELVAMLRQNNLKVLFTTSGVSRYLLGSLERNELVLLEGRSTDSSSLWQLEEGMRELG</sequence>
<keyword evidence="1" id="KW-0175">Coiled coil</keyword>
<accession>A0A9P4P9J1</accession>
<proteinExistence type="predicted"/>
<evidence type="ECO:0000313" key="3">
    <source>
        <dbReference type="EMBL" id="KAF2438971.1"/>
    </source>
</evidence>
<name>A0A9P4P9J1_9PLEO</name>
<dbReference type="InterPro" id="IPR056125">
    <property type="entry name" value="DUF7708"/>
</dbReference>
<dbReference type="Pfam" id="PF24809">
    <property type="entry name" value="DUF7708"/>
    <property type="match status" value="1"/>
</dbReference>
<protein>
    <recommendedName>
        <fullName evidence="2">DUF7708 domain-containing protein</fullName>
    </recommendedName>
</protein>
<evidence type="ECO:0000313" key="4">
    <source>
        <dbReference type="Proteomes" id="UP000799764"/>
    </source>
</evidence>
<feature type="coiled-coil region" evidence="1">
    <location>
        <begin position="247"/>
        <end position="284"/>
    </location>
</feature>
<evidence type="ECO:0000259" key="2">
    <source>
        <dbReference type="Pfam" id="PF24809"/>
    </source>
</evidence>
<gene>
    <name evidence="3" type="ORF">P171DRAFT_436345</name>
</gene>
<evidence type="ECO:0000256" key="1">
    <source>
        <dbReference type="SAM" id="Coils"/>
    </source>
</evidence>
<dbReference type="OrthoDB" id="4840035at2759"/>
<feature type="domain" description="DUF7708" evidence="2">
    <location>
        <begin position="134"/>
        <end position="276"/>
    </location>
</feature>
<keyword evidence="4" id="KW-1185">Reference proteome</keyword>
<comment type="caution">
    <text evidence="3">The sequence shown here is derived from an EMBL/GenBank/DDBJ whole genome shotgun (WGS) entry which is preliminary data.</text>
</comment>
<dbReference type="PANTHER" id="PTHR40619">
    <property type="entry name" value="FUNGAL STAND N-TERMINAL GOODBYE DOMAIN-CONTAINING PROTEIN"/>
    <property type="match status" value="1"/>
</dbReference>
<dbReference type="AlphaFoldDB" id="A0A9P4P9J1"/>
<dbReference type="Proteomes" id="UP000799764">
    <property type="component" value="Unassembled WGS sequence"/>
</dbReference>
<reference evidence="3" key="1">
    <citation type="journal article" date="2020" name="Stud. Mycol.">
        <title>101 Dothideomycetes genomes: a test case for predicting lifestyles and emergence of pathogens.</title>
        <authorList>
            <person name="Haridas S."/>
            <person name="Albert R."/>
            <person name="Binder M."/>
            <person name="Bloem J."/>
            <person name="Labutti K."/>
            <person name="Salamov A."/>
            <person name="Andreopoulos B."/>
            <person name="Baker S."/>
            <person name="Barry K."/>
            <person name="Bills G."/>
            <person name="Bluhm B."/>
            <person name="Cannon C."/>
            <person name="Castanera R."/>
            <person name="Culley D."/>
            <person name="Daum C."/>
            <person name="Ezra D."/>
            <person name="Gonzalez J."/>
            <person name="Henrissat B."/>
            <person name="Kuo A."/>
            <person name="Liang C."/>
            <person name="Lipzen A."/>
            <person name="Lutzoni F."/>
            <person name="Magnuson J."/>
            <person name="Mondo S."/>
            <person name="Nolan M."/>
            <person name="Ohm R."/>
            <person name="Pangilinan J."/>
            <person name="Park H.-J."/>
            <person name="Ramirez L."/>
            <person name="Alfaro M."/>
            <person name="Sun H."/>
            <person name="Tritt A."/>
            <person name="Yoshinaga Y."/>
            <person name="Zwiers L.-H."/>
            <person name="Turgeon B."/>
            <person name="Goodwin S."/>
            <person name="Spatafora J."/>
            <person name="Crous P."/>
            <person name="Grigoriev I."/>
        </authorList>
    </citation>
    <scope>NUCLEOTIDE SEQUENCE</scope>
    <source>
        <strain evidence="3">CBS 690.94</strain>
    </source>
</reference>
<organism evidence="3 4">
    <name type="scientific">Karstenula rhodostoma CBS 690.94</name>
    <dbReference type="NCBI Taxonomy" id="1392251"/>
    <lineage>
        <taxon>Eukaryota</taxon>
        <taxon>Fungi</taxon>
        <taxon>Dikarya</taxon>
        <taxon>Ascomycota</taxon>
        <taxon>Pezizomycotina</taxon>
        <taxon>Dothideomycetes</taxon>
        <taxon>Pleosporomycetidae</taxon>
        <taxon>Pleosporales</taxon>
        <taxon>Massarineae</taxon>
        <taxon>Didymosphaeriaceae</taxon>
        <taxon>Karstenula</taxon>
    </lineage>
</organism>
<dbReference type="PANTHER" id="PTHR40619:SF3">
    <property type="entry name" value="FUNGAL STAND N-TERMINAL GOODBYE DOMAIN-CONTAINING PROTEIN"/>
    <property type="match status" value="1"/>
</dbReference>
<dbReference type="EMBL" id="MU001510">
    <property type="protein sequence ID" value="KAF2438971.1"/>
    <property type="molecule type" value="Genomic_DNA"/>
</dbReference>